<dbReference type="Proteomes" id="UP000824120">
    <property type="component" value="Chromosome 2"/>
</dbReference>
<feature type="non-terminal residue" evidence="1">
    <location>
        <position position="1"/>
    </location>
</feature>
<dbReference type="OrthoDB" id="429932at2759"/>
<accession>A0A9J6AHN8</accession>
<organism evidence="1 2">
    <name type="scientific">Solanum commersonii</name>
    <name type="common">Commerson's wild potato</name>
    <name type="synonym">Commerson's nightshade</name>
    <dbReference type="NCBI Taxonomy" id="4109"/>
    <lineage>
        <taxon>Eukaryota</taxon>
        <taxon>Viridiplantae</taxon>
        <taxon>Streptophyta</taxon>
        <taxon>Embryophyta</taxon>
        <taxon>Tracheophyta</taxon>
        <taxon>Spermatophyta</taxon>
        <taxon>Magnoliopsida</taxon>
        <taxon>eudicotyledons</taxon>
        <taxon>Gunneridae</taxon>
        <taxon>Pentapetalae</taxon>
        <taxon>asterids</taxon>
        <taxon>lamiids</taxon>
        <taxon>Solanales</taxon>
        <taxon>Solanaceae</taxon>
        <taxon>Solanoideae</taxon>
        <taxon>Solaneae</taxon>
        <taxon>Solanum</taxon>
    </lineage>
</organism>
<dbReference type="Gene3D" id="3.30.565.10">
    <property type="entry name" value="Histidine kinase-like ATPase, C-terminal domain"/>
    <property type="match status" value="1"/>
</dbReference>
<evidence type="ECO:0000313" key="1">
    <source>
        <dbReference type="EMBL" id="KAG5624142.1"/>
    </source>
</evidence>
<comment type="caution">
    <text evidence="1">The sequence shown here is derived from an EMBL/GenBank/DDBJ whole genome shotgun (WGS) entry which is preliminary data.</text>
</comment>
<evidence type="ECO:0000313" key="2">
    <source>
        <dbReference type="Proteomes" id="UP000824120"/>
    </source>
</evidence>
<sequence>MLSQQALALQGEALSSISDISLLEIVTKTHRSPNEYHKVLNVKAAKCLYLGIDDCRGDVGTTIINSRFASEGPIHKLLNNLLIEKALASVLAHLFWENNAKLCFYFLLVAKAN</sequence>
<protein>
    <submittedName>
        <fullName evidence="1">Uncharacterized protein</fullName>
    </submittedName>
</protein>
<reference evidence="1 2" key="1">
    <citation type="submission" date="2020-09" db="EMBL/GenBank/DDBJ databases">
        <title>De no assembly of potato wild relative species, Solanum commersonii.</title>
        <authorList>
            <person name="Cho K."/>
        </authorList>
    </citation>
    <scope>NUCLEOTIDE SEQUENCE [LARGE SCALE GENOMIC DNA]</scope>
    <source>
        <strain evidence="1">LZ3.2</strain>
        <tissue evidence="1">Leaf</tissue>
    </source>
</reference>
<dbReference type="InterPro" id="IPR036890">
    <property type="entry name" value="HATPase_C_sf"/>
</dbReference>
<gene>
    <name evidence="1" type="ORF">H5410_009360</name>
</gene>
<dbReference type="EMBL" id="JACXVP010000002">
    <property type="protein sequence ID" value="KAG5624142.1"/>
    <property type="molecule type" value="Genomic_DNA"/>
</dbReference>
<name>A0A9J6AHN8_SOLCO</name>
<dbReference type="AlphaFoldDB" id="A0A9J6AHN8"/>
<keyword evidence="2" id="KW-1185">Reference proteome</keyword>
<proteinExistence type="predicted"/>